<protein>
    <recommendedName>
        <fullName evidence="4">Thymidylate kinase</fullName>
        <ecNumber evidence="3">2.7.4.9</ecNumber>
    </recommendedName>
</protein>
<dbReference type="EMBL" id="MU839846">
    <property type="protein sequence ID" value="KAK1750510.1"/>
    <property type="molecule type" value="Genomic_DNA"/>
</dbReference>
<dbReference type="InterPro" id="IPR018095">
    <property type="entry name" value="Thymidylate_kin_CS"/>
</dbReference>
<dbReference type="InterPro" id="IPR039430">
    <property type="entry name" value="Thymidylate_kin-like_dom"/>
</dbReference>
<evidence type="ECO:0000259" key="11">
    <source>
        <dbReference type="Pfam" id="PF02223"/>
    </source>
</evidence>
<feature type="region of interest" description="Disordered" evidence="10">
    <location>
        <begin position="207"/>
        <end position="226"/>
    </location>
</feature>
<evidence type="ECO:0000313" key="12">
    <source>
        <dbReference type="EMBL" id="KAK1750510.1"/>
    </source>
</evidence>
<comment type="caution">
    <text evidence="12">The sequence shown here is derived from an EMBL/GenBank/DDBJ whole genome shotgun (WGS) entry which is preliminary data.</text>
</comment>
<dbReference type="HAMAP" id="MF_00165">
    <property type="entry name" value="Thymidylate_kinase"/>
    <property type="match status" value="1"/>
</dbReference>
<dbReference type="FunFam" id="3.40.50.300:FF:000679">
    <property type="entry name" value="Thymidylate kinase"/>
    <property type="match status" value="1"/>
</dbReference>
<keyword evidence="8 12" id="KW-0418">Kinase</keyword>
<dbReference type="EC" id="2.7.4.9" evidence="3"/>
<dbReference type="GO" id="GO:0004798">
    <property type="term" value="F:dTMP kinase activity"/>
    <property type="evidence" value="ECO:0007669"/>
    <property type="project" value="UniProtKB-EC"/>
</dbReference>
<dbReference type="GO" id="GO:0006235">
    <property type="term" value="P:dTTP biosynthetic process"/>
    <property type="evidence" value="ECO:0007669"/>
    <property type="project" value="TreeGrafter"/>
</dbReference>
<dbReference type="Proteomes" id="UP001239445">
    <property type="component" value="Unassembled WGS sequence"/>
</dbReference>
<dbReference type="NCBIfam" id="TIGR00041">
    <property type="entry name" value="DTMP_kinase"/>
    <property type="match status" value="1"/>
</dbReference>
<dbReference type="GO" id="GO:0005524">
    <property type="term" value="F:ATP binding"/>
    <property type="evidence" value="ECO:0007669"/>
    <property type="project" value="UniProtKB-KW"/>
</dbReference>
<keyword evidence="13" id="KW-1185">Reference proteome</keyword>
<dbReference type="GO" id="GO:0006233">
    <property type="term" value="P:dTDP biosynthetic process"/>
    <property type="evidence" value="ECO:0007669"/>
    <property type="project" value="InterPro"/>
</dbReference>
<dbReference type="Pfam" id="PF02223">
    <property type="entry name" value="Thymidylate_kin"/>
    <property type="match status" value="1"/>
</dbReference>
<evidence type="ECO:0000256" key="3">
    <source>
        <dbReference type="ARBA" id="ARBA00012980"/>
    </source>
</evidence>
<keyword evidence="5" id="KW-0808">Transferase</keyword>
<evidence type="ECO:0000256" key="7">
    <source>
        <dbReference type="ARBA" id="ARBA00022741"/>
    </source>
</evidence>
<evidence type="ECO:0000256" key="10">
    <source>
        <dbReference type="SAM" id="MobiDB-lite"/>
    </source>
</evidence>
<keyword evidence="7" id="KW-0547">Nucleotide-binding</keyword>
<dbReference type="GO" id="GO:0005634">
    <property type="term" value="C:nucleus"/>
    <property type="evidence" value="ECO:0007669"/>
    <property type="project" value="TreeGrafter"/>
</dbReference>
<dbReference type="PANTHER" id="PTHR10344:SF1">
    <property type="entry name" value="THYMIDYLATE KINASE"/>
    <property type="match status" value="1"/>
</dbReference>
<comment type="pathway">
    <text evidence="1">Pyrimidine metabolism; dTTP biosynthesis.</text>
</comment>
<gene>
    <name evidence="12" type="ORF">QBC47DRAFT_118360</name>
</gene>
<dbReference type="CDD" id="cd01672">
    <property type="entry name" value="TMPK"/>
    <property type="match status" value="1"/>
</dbReference>
<dbReference type="Gene3D" id="3.40.50.300">
    <property type="entry name" value="P-loop containing nucleotide triphosphate hydrolases"/>
    <property type="match status" value="1"/>
</dbReference>
<accession>A0AAJ0F6U6</accession>
<dbReference type="InterPro" id="IPR027417">
    <property type="entry name" value="P-loop_NTPase"/>
</dbReference>
<evidence type="ECO:0000256" key="9">
    <source>
        <dbReference type="ARBA" id="ARBA00022840"/>
    </source>
</evidence>
<evidence type="ECO:0000313" key="13">
    <source>
        <dbReference type="Proteomes" id="UP001239445"/>
    </source>
</evidence>
<comment type="similarity">
    <text evidence="2">Belongs to the thymidylate kinase family.</text>
</comment>
<dbReference type="SUPFAM" id="SSF52540">
    <property type="entry name" value="P-loop containing nucleoside triphosphate hydrolases"/>
    <property type="match status" value="1"/>
</dbReference>
<dbReference type="GO" id="GO:0006227">
    <property type="term" value="P:dUDP biosynthetic process"/>
    <property type="evidence" value="ECO:0007669"/>
    <property type="project" value="TreeGrafter"/>
</dbReference>
<dbReference type="AlphaFoldDB" id="A0AAJ0F6U6"/>
<evidence type="ECO:0000256" key="2">
    <source>
        <dbReference type="ARBA" id="ARBA00009776"/>
    </source>
</evidence>
<evidence type="ECO:0000256" key="4">
    <source>
        <dbReference type="ARBA" id="ARBA00017144"/>
    </source>
</evidence>
<organism evidence="12 13">
    <name type="scientific">Echria macrotheca</name>
    <dbReference type="NCBI Taxonomy" id="438768"/>
    <lineage>
        <taxon>Eukaryota</taxon>
        <taxon>Fungi</taxon>
        <taxon>Dikarya</taxon>
        <taxon>Ascomycota</taxon>
        <taxon>Pezizomycotina</taxon>
        <taxon>Sordariomycetes</taxon>
        <taxon>Sordariomycetidae</taxon>
        <taxon>Sordariales</taxon>
        <taxon>Schizotheciaceae</taxon>
        <taxon>Echria</taxon>
    </lineage>
</organism>
<reference evidence="12" key="1">
    <citation type="submission" date="2023-06" db="EMBL/GenBank/DDBJ databases">
        <title>Genome-scale phylogeny and comparative genomics of the fungal order Sordariales.</title>
        <authorList>
            <consortium name="Lawrence Berkeley National Laboratory"/>
            <person name="Hensen N."/>
            <person name="Bonometti L."/>
            <person name="Westerberg I."/>
            <person name="Brannstrom I.O."/>
            <person name="Guillou S."/>
            <person name="Cros-Aarteil S."/>
            <person name="Calhoun S."/>
            <person name="Haridas S."/>
            <person name="Kuo A."/>
            <person name="Mondo S."/>
            <person name="Pangilinan J."/>
            <person name="Riley R."/>
            <person name="Labutti K."/>
            <person name="Andreopoulos B."/>
            <person name="Lipzen A."/>
            <person name="Chen C."/>
            <person name="Yanf M."/>
            <person name="Daum C."/>
            <person name="Ng V."/>
            <person name="Clum A."/>
            <person name="Steindorff A."/>
            <person name="Ohm R."/>
            <person name="Martin F."/>
            <person name="Silar P."/>
            <person name="Natvig D."/>
            <person name="Lalanne C."/>
            <person name="Gautier V."/>
            <person name="Ament-Velasquez S.L."/>
            <person name="Kruys A."/>
            <person name="Hutchinson M.I."/>
            <person name="Powell A.J."/>
            <person name="Barry K."/>
            <person name="Miller A.N."/>
            <person name="Grigoriev I.V."/>
            <person name="Debuchy R."/>
            <person name="Gladieux P."/>
            <person name="Thoren M.H."/>
            <person name="Johannesson H."/>
        </authorList>
    </citation>
    <scope>NUCLEOTIDE SEQUENCE</scope>
    <source>
        <strain evidence="12">PSN4</strain>
    </source>
</reference>
<keyword evidence="6" id="KW-0545">Nucleotide biosynthesis</keyword>
<dbReference type="InterPro" id="IPR018094">
    <property type="entry name" value="Thymidylate_kinase"/>
</dbReference>
<name>A0AAJ0F6U6_9PEZI</name>
<keyword evidence="9" id="KW-0067">ATP-binding</keyword>
<feature type="domain" description="Thymidylate kinase-like" evidence="11">
    <location>
        <begin position="35"/>
        <end position="191"/>
    </location>
</feature>
<evidence type="ECO:0000256" key="1">
    <source>
        <dbReference type="ARBA" id="ARBA00004992"/>
    </source>
</evidence>
<dbReference type="GO" id="GO:0005829">
    <property type="term" value="C:cytosol"/>
    <property type="evidence" value="ECO:0007669"/>
    <property type="project" value="TreeGrafter"/>
</dbReference>
<evidence type="ECO:0000256" key="8">
    <source>
        <dbReference type="ARBA" id="ARBA00022777"/>
    </source>
</evidence>
<evidence type="ECO:0000256" key="5">
    <source>
        <dbReference type="ARBA" id="ARBA00022679"/>
    </source>
</evidence>
<proteinExistence type="inferred from homology"/>
<evidence type="ECO:0000256" key="6">
    <source>
        <dbReference type="ARBA" id="ARBA00022727"/>
    </source>
</evidence>
<dbReference type="PANTHER" id="PTHR10344">
    <property type="entry name" value="THYMIDYLATE KINASE"/>
    <property type="match status" value="1"/>
</dbReference>
<dbReference type="GO" id="GO:0004550">
    <property type="term" value="F:nucleoside diphosphate kinase activity"/>
    <property type="evidence" value="ECO:0007669"/>
    <property type="project" value="TreeGrafter"/>
</dbReference>
<sequence length="281" mass="30668">MTSITELATAASALVSPDTTLGAGSNVARGALIVLEGLDRSGKTTQVKLLEQRFVEFGKKVRLMRFPDRTTPIGQMIDGYLKGQVAMDDHVIHLLFSANRWEAAATINSLLSAGVTVLCDRYYYSGVVYSAAKQNPSLTLSWARATEIGLPRPDLVLFMDLDETQAKARGGWGGEVYERHEMQRRVRELFWGLSMGKIGTTVVAPQGQAGSAGSGEVAIGPPTPDNLTGVEQRFRQEEEDLHVIDASPTVEEVAEEIWKVVRPRVESVERGELGAVVRRVS</sequence>
<dbReference type="PROSITE" id="PS01331">
    <property type="entry name" value="THYMIDYLATE_KINASE"/>
    <property type="match status" value="1"/>
</dbReference>